<reference evidence="1" key="2">
    <citation type="journal article" date="2021" name="PeerJ">
        <title>Extensive microbial diversity within the chicken gut microbiome revealed by metagenomics and culture.</title>
        <authorList>
            <person name="Gilroy R."/>
            <person name="Ravi A."/>
            <person name="Getino M."/>
            <person name="Pursley I."/>
            <person name="Horton D.L."/>
            <person name="Alikhan N.F."/>
            <person name="Baker D."/>
            <person name="Gharbi K."/>
            <person name="Hall N."/>
            <person name="Watson M."/>
            <person name="Adriaenssens E.M."/>
            <person name="Foster-Nyarko E."/>
            <person name="Jarju S."/>
            <person name="Secka A."/>
            <person name="Antonio M."/>
            <person name="Oren A."/>
            <person name="Chaudhuri R.R."/>
            <person name="La Ragione R."/>
            <person name="Hildebrand F."/>
            <person name="Pallen M.J."/>
        </authorList>
    </citation>
    <scope>NUCLEOTIDE SEQUENCE</scope>
    <source>
        <strain evidence="1">CHK195-11698</strain>
    </source>
</reference>
<dbReference type="Gene3D" id="1.10.472.50">
    <property type="entry name" value="HD-domain/PDEase-like"/>
    <property type="match status" value="1"/>
</dbReference>
<reference evidence="1" key="1">
    <citation type="submission" date="2020-10" db="EMBL/GenBank/DDBJ databases">
        <authorList>
            <person name="Gilroy R."/>
        </authorList>
    </citation>
    <scope>NUCLEOTIDE SEQUENCE</scope>
    <source>
        <strain evidence="1">CHK195-11698</strain>
    </source>
</reference>
<accession>A0A9D1HPQ0</accession>
<dbReference type="Proteomes" id="UP000824175">
    <property type="component" value="Unassembled WGS sequence"/>
</dbReference>
<evidence type="ECO:0000313" key="1">
    <source>
        <dbReference type="EMBL" id="HIU14268.1"/>
    </source>
</evidence>
<dbReference type="EMBL" id="DVMJ01000079">
    <property type="protein sequence ID" value="HIU14268.1"/>
    <property type="molecule type" value="Genomic_DNA"/>
</dbReference>
<evidence type="ECO:0000313" key="2">
    <source>
        <dbReference type="Proteomes" id="UP000824175"/>
    </source>
</evidence>
<name>A0A9D1HPQ0_9FIRM</name>
<organism evidence="1 2">
    <name type="scientific">Candidatus Fimiplasma intestinipullorum</name>
    <dbReference type="NCBI Taxonomy" id="2840825"/>
    <lineage>
        <taxon>Bacteria</taxon>
        <taxon>Bacillati</taxon>
        <taxon>Bacillota</taxon>
        <taxon>Clostridia</taxon>
        <taxon>Eubacteriales</taxon>
        <taxon>Candidatus Fimiplasma</taxon>
    </lineage>
</organism>
<proteinExistence type="predicted"/>
<dbReference type="AlphaFoldDB" id="A0A9D1HPQ0"/>
<dbReference type="SUPFAM" id="SSF109604">
    <property type="entry name" value="HD-domain/PDEase-like"/>
    <property type="match status" value="1"/>
</dbReference>
<protein>
    <submittedName>
        <fullName evidence="1">Uncharacterized protein</fullName>
    </submittedName>
</protein>
<comment type="caution">
    <text evidence="1">The sequence shown here is derived from an EMBL/GenBank/DDBJ whole genome shotgun (WGS) entry which is preliminary data.</text>
</comment>
<gene>
    <name evidence="1" type="ORF">IAD15_09395</name>
</gene>
<sequence length="50" mass="5897">MNDLEKRVYDEVSQYLGKDESGHGMDHIERVFLLAFQLAKEEVIDRDVWA</sequence>